<name>A0ABZ0M2U4_9ACTN</name>
<dbReference type="RefSeq" id="WP_318108922.1">
    <property type="nucleotide sequence ID" value="NZ_CP137573.1"/>
</dbReference>
<protein>
    <submittedName>
        <fullName evidence="1">Uncharacterized protein</fullName>
    </submittedName>
</protein>
<dbReference type="Proteomes" id="UP001301731">
    <property type="component" value="Chromosome"/>
</dbReference>
<gene>
    <name evidence="1" type="ORF">R2D22_33575</name>
</gene>
<reference evidence="1 2" key="1">
    <citation type="submission" date="2023-10" db="EMBL/GenBank/DDBJ databases">
        <title>The genome sequence of Streptomyces sp. HUAS YS2.</title>
        <authorList>
            <person name="Mo P."/>
        </authorList>
    </citation>
    <scope>NUCLEOTIDE SEQUENCE [LARGE SCALE GENOMIC DNA]</scope>
    <source>
        <strain evidence="1 2">HUAS YS2</strain>
    </source>
</reference>
<dbReference type="EMBL" id="CP137573">
    <property type="protein sequence ID" value="WOX26052.1"/>
    <property type="molecule type" value="Genomic_DNA"/>
</dbReference>
<sequence>MIEWECLIAGVGFDDLVEADGPRLVAGQYGDGCVISARRQGLNVYCRVA</sequence>
<evidence type="ECO:0000313" key="1">
    <source>
        <dbReference type="EMBL" id="WOX26052.1"/>
    </source>
</evidence>
<evidence type="ECO:0000313" key="2">
    <source>
        <dbReference type="Proteomes" id="UP001301731"/>
    </source>
</evidence>
<keyword evidence="2" id="KW-1185">Reference proteome</keyword>
<organism evidence="1 2">
    <name type="scientific">Streptomyces solicathayae</name>
    <dbReference type="NCBI Taxonomy" id="3081768"/>
    <lineage>
        <taxon>Bacteria</taxon>
        <taxon>Bacillati</taxon>
        <taxon>Actinomycetota</taxon>
        <taxon>Actinomycetes</taxon>
        <taxon>Kitasatosporales</taxon>
        <taxon>Streptomycetaceae</taxon>
        <taxon>Streptomyces</taxon>
    </lineage>
</organism>
<proteinExistence type="predicted"/>
<accession>A0ABZ0M2U4</accession>